<evidence type="ECO:0000313" key="3">
    <source>
        <dbReference type="Proteomes" id="UP000199433"/>
    </source>
</evidence>
<dbReference type="SUPFAM" id="SSF52833">
    <property type="entry name" value="Thioredoxin-like"/>
    <property type="match status" value="1"/>
</dbReference>
<dbReference type="GO" id="GO:0016853">
    <property type="term" value="F:isomerase activity"/>
    <property type="evidence" value="ECO:0007669"/>
    <property type="project" value="UniProtKB-KW"/>
</dbReference>
<name>A0A1G8Z1Q4_9LACT</name>
<feature type="domain" description="Thioredoxin" evidence="1">
    <location>
        <begin position="16"/>
        <end position="103"/>
    </location>
</feature>
<accession>A0A1G8Z1Q4</accession>
<gene>
    <name evidence="2" type="ORF">SAMN04488098_10126</name>
</gene>
<keyword evidence="2" id="KW-0413">Isomerase</keyword>
<dbReference type="AlphaFoldDB" id="A0A1G8Z1Q4"/>
<dbReference type="InterPro" id="IPR036249">
    <property type="entry name" value="Thioredoxin-like_sf"/>
</dbReference>
<sequence length="109" mass="12499">MDGFKEAESVGELRKLIDNEKLVFVFLYGEHCSVCHGVMPQIRPMIDSYNDLTSIQADIEKLPILSGEFIVFTVPVVLLFLEGKEVLRIARFIRTEELKDKIDRILESV</sequence>
<dbReference type="EMBL" id="FNFK01000012">
    <property type="protein sequence ID" value="SDK08564.1"/>
    <property type="molecule type" value="Genomic_DNA"/>
</dbReference>
<reference evidence="3" key="1">
    <citation type="submission" date="2016-10" db="EMBL/GenBank/DDBJ databases">
        <authorList>
            <person name="Varghese N."/>
            <person name="Submissions S."/>
        </authorList>
    </citation>
    <scope>NUCLEOTIDE SEQUENCE [LARGE SCALE GENOMIC DNA]</scope>
    <source>
        <strain evidence="3">DSM 19181</strain>
    </source>
</reference>
<dbReference type="InterPro" id="IPR013766">
    <property type="entry name" value="Thioredoxin_domain"/>
</dbReference>
<proteinExistence type="predicted"/>
<dbReference type="OrthoDB" id="411356at2"/>
<dbReference type="Pfam" id="PF00085">
    <property type="entry name" value="Thioredoxin"/>
    <property type="match status" value="1"/>
</dbReference>
<evidence type="ECO:0000313" key="2">
    <source>
        <dbReference type="EMBL" id="SDK08564.1"/>
    </source>
</evidence>
<dbReference type="RefSeq" id="WP_091265967.1">
    <property type="nucleotide sequence ID" value="NZ_FNFK01000012.1"/>
</dbReference>
<dbReference type="Proteomes" id="UP000199433">
    <property type="component" value="Unassembled WGS sequence"/>
</dbReference>
<dbReference type="Gene3D" id="3.40.30.10">
    <property type="entry name" value="Glutaredoxin"/>
    <property type="match status" value="1"/>
</dbReference>
<evidence type="ECO:0000259" key="1">
    <source>
        <dbReference type="Pfam" id="PF00085"/>
    </source>
</evidence>
<keyword evidence="3" id="KW-1185">Reference proteome</keyword>
<protein>
    <submittedName>
        <fullName evidence="2">Thiol-disulfide isomerase or thioredoxin</fullName>
    </submittedName>
</protein>
<dbReference type="STRING" id="426701.SAMN04488098_10126"/>
<organism evidence="2 3">
    <name type="scientific">Alkalibacterium thalassium</name>
    <dbReference type="NCBI Taxonomy" id="426701"/>
    <lineage>
        <taxon>Bacteria</taxon>
        <taxon>Bacillati</taxon>
        <taxon>Bacillota</taxon>
        <taxon>Bacilli</taxon>
        <taxon>Lactobacillales</taxon>
        <taxon>Carnobacteriaceae</taxon>
        <taxon>Alkalibacterium</taxon>
    </lineage>
</organism>
<dbReference type="CDD" id="cd02947">
    <property type="entry name" value="TRX_family"/>
    <property type="match status" value="1"/>
</dbReference>